<protein>
    <submittedName>
        <fullName evidence="4">AAA family ATPase</fullName>
    </submittedName>
</protein>
<dbReference type="InterPro" id="IPR027417">
    <property type="entry name" value="P-loop_NTPase"/>
</dbReference>
<gene>
    <name evidence="4" type="ORF">ACFOUW_31010</name>
</gene>
<dbReference type="PANTHER" id="PTHR16305:SF28">
    <property type="entry name" value="GUANYLATE CYCLASE DOMAIN-CONTAINING PROTEIN"/>
    <property type="match status" value="1"/>
</dbReference>
<dbReference type="PROSITE" id="PS50125">
    <property type="entry name" value="GUANYLATE_CYCLASE_2"/>
    <property type="match status" value="1"/>
</dbReference>
<dbReference type="InterPro" id="IPR029787">
    <property type="entry name" value="Nucleotide_cyclase"/>
</dbReference>
<dbReference type="RefSeq" id="WP_205121312.1">
    <property type="nucleotide sequence ID" value="NZ_JAFBCM010000001.1"/>
</dbReference>
<dbReference type="Proteomes" id="UP001595699">
    <property type="component" value="Unassembled WGS sequence"/>
</dbReference>
<dbReference type="InterPro" id="IPR001054">
    <property type="entry name" value="A/G_cyclase"/>
</dbReference>
<dbReference type="PANTHER" id="PTHR16305">
    <property type="entry name" value="TESTICULAR SOLUBLE ADENYLYL CYCLASE"/>
    <property type="match status" value="1"/>
</dbReference>
<dbReference type="SUPFAM" id="SSF48452">
    <property type="entry name" value="TPR-like"/>
    <property type="match status" value="2"/>
</dbReference>
<evidence type="ECO:0000313" key="4">
    <source>
        <dbReference type="EMBL" id="MFC3765302.1"/>
    </source>
</evidence>
<keyword evidence="1" id="KW-0547">Nucleotide-binding</keyword>
<organism evidence="4 5">
    <name type="scientific">Tenggerimyces flavus</name>
    <dbReference type="NCBI Taxonomy" id="1708749"/>
    <lineage>
        <taxon>Bacteria</taxon>
        <taxon>Bacillati</taxon>
        <taxon>Actinomycetota</taxon>
        <taxon>Actinomycetes</taxon>
        <taxon>Propionibacteriales</taxon>
        <taxon>Nocardioidaceae</taxon>
        <taxon>Tenggerimyces</taxon>
    </lineage>
</organism>
<dbReference type="InterPro" id="IPR011990">
    <property type="entry name" value="TPR-like_helical_dom_sf"/>
</dbReference>
<evidence type="ECO:0000259" key="3">
    <source>
        <dbReference type="PROSITE" id="PS50125"/>
    </source>
</evidence>
<dbReference type="SMART" id="SM00044">
    <property type="entry name" value="CYCc"/>
    <property type="match status" value="1"/>
</dbReference>
<dbReference type="Gene3D" id="3.40.50.300">
    <property type="entry name" value="P-loop containing nucleotide triphosphate hydrolases"/>
    <property type="match status" value="1"/>
</dbReference>
<sequence>MPLCPGCGQDNPSLARFCMSCGGFLPSPGPAPPGARKTVTVVFCDVVGSTAMGELLDPESVREVMTRYFRASRAAVEHHGGTVEKFIGDAVMAVFGVPLLHEDDALRAVRAANGIRDAVAELNAEIKQRWNVELRVRIGVNTGEVVVGDPNAGEALVVGDAVNVAARLEQAAGAGQIFLGTDTYALVRDHVDAPPTKPLALKGKQAPVRAYDLLSVTLGPTSISVRSDTPLVGRAEELATIRSAFDRARAARECALFTVRGTAGVGKSRLAREFEARLGDSTLVLHAHCPPYGDGLTFWPIAELVKEACSISDADSPEASRAKIDELLASADDGPLVAERVAAVAGLGGKPTAIRETFWAIRRLLERLGRDRPVVLVVDDLHWAESTFLDLIEYLAGWSRGVALFLLCLTRPELADARPSWAAGTSNAASLALVPLDDGDSEELMSVLLDGRRLGPETTRRIAESAGGNPLFMEEMLRMLEDDGLLLHGNLATVVGDLATVEVPASIHALLGARLDRLSEEERAVLRCASIVGRVFWWGAVATLAPEAARPRLASHLQTLVRKELIRPDTSTFAGEDAFRFHHVVVQMAAYRGTPKELRATLHERFGEWYEQMTGGEGPDVDEVLGFHLEQAHRYRYELGLATGDAEIGVRAAGHLSTAGRHAFAQGAMSSAADLLSRSVDLLPTDHVERRALLPDLAEAWSQEGDLARAETIVAEAAAVADRTGDRGLGAHIQVVRLLLLESTDPKQLAAEADQIGGLIETLSELGDEVGLARAYRLLGHVHWARSRFADAGSAFERGLEHARRSGSRWDESEALGQYLGAAVHGPSTAAEVARRSEAFLASSPGIGVGQAQALRSLATSRAMDGRFDEARDLVARSRSMLTELRLRMHEAFIGGTLGSIELMAGDPVAAERAFRTAYDATVELGEQGFLSTVAAQLAQALVAQGKLDDAHVLVQLSKDIGAEDDLATQVLWRTAQAGILAARGATEEAITLVRAALDLAEQTDDIAMIADTLDDLGRLLQPAGRGDEARSVLQRAHALYEAKGNVVGAWTTTQGLERLTAEAQL</sequence>
<dbReference type="SUPFAM" id="SSF55073">
    <property type="entry name" value="Nucleotide cyclase"/>
    <property type="match status" value="1"/>
</dbReference>
<reference evidence="5" key="1">
    <citation type="journal article" date="2019" name="Int. J. Syst. Evol. Microbiol.">
        <title>The Global Catalogue of Microorganisms (GCM) 10K type strain sequencing project: providing services to taxonomists for standard genome sequencing and annotation.</title>
        <authorList>
            <consortium name="The Broad Institute Genomics Platform"/>
            <consortium name="The Broad Institute Genome Sequencing Center for Infectious Disease"/>
            <person name="Wu L."/>
            <person name="Ma J."/>
        </authorList>
    </citation>
    <scope>NUCLEOTIDE SEQUENCE [LARGE SCALE GENOMIC DNA]</scope>
    <source>
        <strain evidence="5">CGMCC 4.7241</strain>
    </source>
</reference>
<keyword evidence="5" id="KW-1185">Reference proteome</keyword>
<evidence type="ECO:0000256" key="1">
    <source>
        <dbReference type="ARBA" id="ARBA00022741"/>
    </source>
</evidence>
<feature type="domain" description="Guanylate cyclase" evidence="3">
    <location>
        <begin position="40"/>
        <end position="169"/>
    </location>
</feature>
<dbReference type="Pfam" id="PF00211">
    <property type="entry name" value="Guanylate_cyc"/>
    <property type="match status" value="1"/>
</dbReference>
<dbReference type="CDD" id="cd07302">
    <property type="entry name" value="CHD"/>
    <property type="match status" value="1"/>
</dbReference>
<dbReference type="Pfam" id="PF13191">
    <property type="entry name" value="AAA_16"/>
    <property type="match status" value="1"/>
</dbReference>
<evidence type="ECO:0000256" key="2">
    <source>
        <dbReference type="ARBA" id="ARBA00022840"/>
    </source>
</evidence>
<dbReference type="Gene3D" id="1.25.40.10">
    <property type="entry name" value="Tetratricopeptide repeat domain"/>
    <property type="match status" value="3"/>
</dbReference>
<accession>A0ABV7YJR5</accession>
<keyword evidence="2" id="KW-0067">ATP-binding</keyword>
<evidence type="ECO:0000313" key="5">
    <source>
        <dbReference type="Proteomes" id="UP001595699"/>
    </source>
</evidence>
<name>A0ABV7YJR5_9ACTN</name>
<dbReference type="Gene3D" id="3.30.70.1230">
    <property type="entry name" value="Nucleotide cyclase"/>
    <property type="match status" value="1"/>
</dbReference>
<comment type="caution">
    <text evidence="4">The sequence shown here is derived from an EMBL/GenBank/DDBJ whole genome shotgun (WGS) entry which is preliminary data.</text>
</comment>
<dbReference type="EMBL" id="JBHRZH010000037">
    <property type="protein sequence ID" value="MFC3765302.1"/>
    <property type="molecule type" value="Genomic_DNA"/>
</dbReference>
<dbReference type="InterPro" id="IPR041664">
    <property type="entry name" value="AAA_16"/>
</dbReference>
<proteinExistence type="predicted"/>
<dbReference type="SUPFAM" id="SSF52540">
    <property type="entry name" value="P-loop containing nucleoside triphosphate hydrolases"/>
    <property type="match status" value="1"/>
</dbReference>